<reference evidence="1 2" key="2">
    <citation type="submission" date="2015-10" db="EMBL/GenBank/DDBJ databases">
        <title>Draft Genome Sequence of Prosthecomicrobium hirschii ATCC 27832.</title>
        <authorList>
            <person name="Daniel J."/>
            <person name="Givan S.A."/>
            <person name="Brun Y.V."/>
            <person name="Brown P.J."/>
        </authorList>
    </citation>
    <scope>NUCLEOTIDE SEQUENCE [LARGE SCALE GENOMIC DNA]</scope>
    <source>
        <strain evidence="1 2">16</strain>
    </source>
</reference>
<organism evidence="1 2">
    <name type="scientific">Prosthecodimorpha hirschii</name>
    <dbReference type="NCBI Taxonomy" id="665126"/>
    <lineage>
        <taxon>Bacteria</taxon>
        <taxon>Pseudomonadati</taxon>
        <taxon>Pseudomonadota</taxon>
        <taxon>Alphaproteobacteria</taxon>
        <taxon>Hyphomicrobiales</taxon>
        <taxon>Ancalomicrobiaceae</taxon>
        <taxon>Prosthecodimorpha</taxon>
    </lineage>
</organism>
<evidence type="ECO:0000313" key="2">
    <source>
        <dbReference type="Proteomes" id="UP000048984"/>
    </source>
</evidence>
<name>A0A0P6VIH5_9HYPH</name>
<sequence>MDAAREALNTLLGSFIGFAEQMLEQHGEFYPYAGAMKPTGEVVSIGHHDGDEQPPRIEALESLRGFLAAEAAAGRIDATALFYDCRVSVPDSDAISDAIAVELDHRSGSSLVCYLPYRLADGTLETGDIFANEGANAVFGAG</sequence>
<reference evidence="1 2" key="1">
    <citation type="submission" date="2015-09" db="EMBL/GenBank/DDBJ databases">
        <authorList>
            <person name="Jackson K.R."/>
            <person name="Lunt B.L."/>
            <person name="Fisher J.N.B."/>
            <person name="Gardner A.V."/>
            <person name="Bailey M.E."/>
            <person name="Deus L.M."/>
            <person name="Earl A.S."/>
            <person name="Gibby P.D."/>
            <person name="Hartmann K.A."/>
            <person name="Liu J.E."/>
            <person name="Manci A.M."/>
            <person name="Nielsen D.A."/>
            <person name="Solomon M.B."/>
            <person name="Breakwell D.P."/>
            <person name="Burnett S.H."/>
            <person name="Grose J.H."/>
        </authorList>
    </citation>
    <scope>NUCLEOTIDE SEQUENCE [LARGE SCALE GENOMIC DNA]</scope>
    <source>
        <strain evidence="1 2">16</strain>
    </source>
</reference>
<dbReference type="AlphaFoldDB" id="A0A0P6VIH5"/>
<dbReference type="RefSeq" id="WP_054357063.1">
    <property type="nucleotide sequence ID" value="NZ_LJYW01000001.1"/>
</dbReference>
<dbReference type="EMBL" id="LJYW01000001">
    <property type="protein sequence ID" value="KPL50900.1"/>
    <property type="molecule type" value="Genomic_DNA"/>
</dbReference>
<dbReference type="STRING" id="665126.ABB55_00545"/>
<dbReference type="Proteomes" id="UP000048984">
    <property type="component" value="Unassembled WGS sequence"/>
</dbReference>
<evidence type="ECO:0000313" key="1">
    <source>
        <dbReference type="EMBL" id="KPL50900.1"/>
    </source>
</evidence>
<gene>
    <name evidence="1" type="ORF">ABB55_00545</name>
</gene>
<keyword evidence="2" id="KW-1185">Reference proteome</keyword>
<comment type="caution">
    <text evidence="1">The sequence shown here is derived from an EMBL/GenBank/DDBJ whole genome shotgun (WGS) entry which is preliminary data.</text>
</comment>
<accession>A0A0P6VIH5</accession>
<proteinExistence type="predicted"/>
<protein>
    <submittedName>
        <fullName evidence="1">Uncharacterized protein</fullName>
    </submittedName>
</protein>